<dbReference type="InterPro" id="IPR006186">
    <property type="entry name" value="Ser/Thr-sp_prot-phosphatase"/>
</dbReference>
<dbReference type="VEuPathDB" id="AmoebaDB:EHI_017600"/>
<dbReference type="GO" id="GO:0097720">
    <property type="term" value="P:calcineurin-mediated signaling"/>
    <property type="evidence" value="ECO:0007669"/>
    <property type="project" value="InterPro"/>
</dbReference>
<dbReference type="InterPro" id="IPR043360">
    <property type="entry name" value="PP2B"/>
</dbReference>
<feature type="region of interest" description="Disordered" evidence="2">
    <location>
        <begin position="488"/>
        <end position="532"/>
    </location>
</feature>
<organism evidence="4 5">
    <name type="scientific">Entamoeba histolytica</name>
    <dbReference type="NCBI Taxonomy" id="5759"/>
    <lineage>
        <taxon>Eukaryota</taxon>
        <taxon>Amoebozoa</taxon>
        <taxon>Evosea</taxon>
        <taxon>Archamoebae</taxon>
        <taxon>Mastigamoebida</taxon>
        <taxon>Entamoebidae</taxon>
        <taxon>Entamoeba</taxon>
    </lineage>
</organism>
<dbReference type="InterPro" id="IPR029052">
    <property type="entry name" value="Metallo-depent_PP-like"/>
</dbReference>
<dbReference type="SMART" id="SM00156">
    <property type="entry name" value="PP2Ac"/>
    <property type="match status" value="1"/>
</dbReference>
<sequence>MSSRRVRGKKTRSASVAISEQNQIPKIQQQKKVEERSIMWDNILPKPVGDGRIKDNVPIPETRLLPENFLYADEKKPNLSLLRNHLSREGLLHPDCAKRIITEATNILKQEPNMIEGQAPVIIVGDLHGQFYDMLTIFDVRPPENEENTFIFLGDYVDRGSFSTEIILYLCACKINYPHRFFLLRGNHESRIMSENMTFASEFTRKYQSNELLELVYTLFDSFPIAVRVGTKELGDFLCCHGGISPDMTNICDYNSINRFIEPPNNGPLSDILWADPLDEPPEEDLDSESAENWLDIDFIENTSRMTSFLFGAKSLIPFLETNNLTCVVRAHQVMEEGYKLHYFLQDVDVPPCITVFSAPNYCDMYHNKGSFMRLEPDSICFEQFDAVDHPTYLPNMQDGISFSIEALMDQLVEVVSELILITKYTTDGPKEKEEDAQLECKIKEMMKKNSEKDPTYKRLAKIRKEFMENKEKNDRLFKRALEFDKFNESKPTSSEEKNTTQKNPTKPERRKRATTLANSNNPMKKEIMQLF</sequence>
<dbReference type="VEuPathDB" id="AmoebaDB:KM1_300130"/>
<evidence type="ECO:0000259" key="3">
    <source>
        <dbReference type="PROSITE" id="PS00125"/>
    </source>
</evidence>
<dbReference type="VEuPathDB" id="AmoebaDB:EHI7A_025150"/>
<dbReference type="Proteomes" id="UP000078387">
    <property type="component" value="Unassembled WGS sequence"/>
</dbReference>
<feature type="compositionally biased region" description="Basic and acidic residues" evidence="2">
    <location>
        <begin position="488"/>
        <end position="500"/>
    </location>
</feature>
<dbReference type="GO" id="GO:0033192">
    <property type="term" value="F:calmodulin-dependent protein phosphatase activity"/>
    <property type="evidence" value="ECO:0007669"/>
    <property type="project" value="InterPro"/>
</dbReference>
<dbReference type="EC" id="3.1.3.16" evidence="1"/>
<comment type="catalytic activity">
    <reaction evidence="1">
        <text>O-phospho-L-threonyl-[protein] + H2O = L-threonyl-[protein] + phosphate</text>
        <dbReference type="Rhea" id="RHEA:47004"/>
        <dbReference type="Rhea" id="RHEA-COMP:11060"/>
        <dbReference type="Rhea" id="RHEA-COMP:11605"/>
        <dbReference type="ChEBI" id="CHEBI:15377"/>
        <dbReference type="ChEBI" id="CHEBI:30013"/>
        <dbReference type="ChEBI" id="CHEBI:43474"/>
        <dbReference type="ChEBI" id="CHEBI:61977"/>
        <dbReference type="EC" id="3.1.3.16"/>
    </reaction>
</comment>
<feature type="compositionally biased region" description="Low complexity" evidence="2">
    <location>
        <begin position="21"/>
        <end position="30"/>
    </location>
</feature>
<name>A0A5K1UC67_ENTHI</name>
<evidence type="ECO:0000256" key="2">
    <source>
        <dbReference type="SAM" id="MobiDB-lite"/>
    </source>
</evidence>
<protein>
    <recommendedName>
        <fullName evidence="1">Serine/threonine-protein phosphatase</fullName>
        <ecNumber evidence="1">3.1.3.16</ecNumber>
    </recommendedName>
</protein>
<dbReference type="PROSITE" id="PS00125">
    <property type="entry name" value="SER_THR_PHOSPHATASE"/>
    <property type="match status" value="1"/>
</dbReference>
<dbReference type="FunFam" id="3.60.21.10:FF:000031">
    <property type="entry name" value="Serine/threonine-protein phosphatase"/>
    <property type="match status" value="1"/>
</dbReference>
<keyword evidence="1" id="KW-0378">Hydrolase</keyword>
<dbReference type="AlphaFoldDB" id="A0A5K1UC67"/>
<comment type="caution">
    <text evidence="4">The sequence shown here is derived from an EMBL/GenBank/DDBJ whole genome shotgun (WGS) entry which is preliminary data.</text>
</comment>
<evidence type="ECO:0000256" key="1">
    <source>
        <dbReference type="RuleBase" id="RU004273"/>
    </source>
</evidence>
<accession>A0A5K1UC67</accession>
<comment type="similarity">
    <text evidence="1">Belongs to the PPP phosphatase family.</text>
</comment>
<dbReference type="OMA" id="KQMTGQN"/>
<dbReference type="VEuPathDB" id="AmoebaDB:EHI5A_230430"/>
<dbReference type="InterPro" id="IPR004843">
    <property type="entry name" value="Calcineurin-like_PHP"/>
</dbReference>
<dbReference type="PRINTS" id="PR00114">
    <property type="entry name" value="STPHPHTASE"/>
</dbReference>
<reference evidence="4 5" key="1">
    <citation type="submission" date="2016-05" db="EMBL/GenBank/DDBJ databases">
        <title>First whole genome sequencing of Entamoeba histolytica HM1:IMSS-clone-6.</title>
        <authorList>
            <person name="Mukherjee Avik.K."/>
            <person name="Izumyama S."/>
            <person name="Nakada-Tsukui K."/>
            <person name="Nozaki T."/>
        </authorList>
    </citation>
    <scope>NUCLEOTIDE SEQUENCE [LARGE SCALE GENOMIC DNA]</scope>
    <source>
        <strain evidence="4 5">HM1:IMSS clone 6</strain>
    </source>
</reference>
<dbReference type="Pfam" id="PF00149">
    <property type="entry name" value="Metallophos"/>
    <property type="match status" value="1"/>
</dbReference>
<dbReference type="EMBL" id="BDEQ01000001">
    <property type="protein sequence ID" value="GAT95846.1"/>
    <property type="molecule type" value="Genomic_DNA"/>
</dbReference>
<dbReference type="SUPFAM" id="SSF56300">
    <property type="entry name" value="Metallo-dependent phosphatases"/>
    <property type="match status" value="1"/>
</dbReference>
<evidence type="ECO:0000313" key="5">
    <source>
        <dbReference type="Proteomes" id="UP000078387"/>
    </source>
</evidence>
<proteinExistence type="inferred from homology"/>
<feature type="compositionally biased region" description="Basic residues" evidence="2">
    <location>
        <begin position="1"/>
        <end position="12"/>
    </location>
</feature>
<feature type="domain" description="Serine/threonine specific protein phosphatases" evidence="3">
    <location>
        <begin position="184"/>
        <end position="189"/>
    </location>
</feature>
<gene>
    <name evidence="4" type="ORF">CL6EHI_017600</name>
</gene>
<feature type="region of interest" description="Disordered" evidence="2">
    <location>
        <begin position="1"/>
        <end position="30"/>
    </location>
</feature>
<dbReference type="Gene3D" id="3.60.21.10">
    <property type="match status" value="1"/>
</dbReference>
<evidence type="ECO:0000313" key="4">
    <source>
        <dbReference type="EMBL" id="GAT95846.1"/>
    </source>
</evidence>
<dbReference type="VEuPathDB" id="AmoebaDB:EHI8A_022340"/>
<dbReference type="PANTHER" id="PTHR45673">
    <property type="entry name" value="SERINE/THREONINE-PROTEIN PHOSPHATASE 2B CATALYTIC SUBUNIT 1-RELATED"/>
    <property type="match status" value="1"/>
</dbReference>